<dbReference type="GeneID" id="92069773"/>
<dbReference type="PROSITE" id="PS50088">
    <property type="entry name" value="ANK_REPEAT"/>
    <property type="match status" value="1"/>
</dbReference>
<feature type="compositionally biased region" description="Basic and acidic residues" evidence="4">
    <location>
        <begin position="285"/>
        <end position="306"/>
    </location>
</feature>
<protein>
    <submittedName>
        <fullName evidence="5">Ankyrin repeat-containing domain protein</fullName>
    </submittedName>
</protein>
<dbReference type="InterPro" id="IPR002110">
    <property type="entry name" value="Ankyrin_rpt"/>
</dbReference>
<evidence type="ECO:0000313" key="6">
    <source>
        <dbReference type="Proteomes" id="UP001391051"/>
    </source>
</evidence>
<dbReference type="SMART" id="SM00248">
    <property type="entry name" value="ANK"/>
    <property type="match status" value="6"/>
</dbReference>
<keyword evidence="1" id="KW-0677">Repeat</keyword>
<evidence type="ECO:0000313" key="5">
    <source>
        <dbReference type="EMBL" id="KAK7966212.1"/>
    </source>
</evidence>
<dbReference type="EMBL" id="JAQQWE010000001">
    <property type="protein sequence ID" value="KAK7966212.1"/>
    <property type="molecule type" value="Genomic_DNA"/>
</dbReference>
<dbReference type="Pfam" id="PF12796">
    <property type="entry name" value="Ank_2"/>
    <property type="match status" value="1"/>
</dbReference>
<accession>A0ABR1QUM3</accession>
<feature type="repeat" description="ANK" evidence="3">
    <location>
        <begin position="175"/>
        <end position="207"/>
    </location>
</feature>
<dbReference type="PANTHER" id="PTHR24173:SF74">
    <property type="entry name" value="ANKYRIN REPEAT DOMAIN-CONTAINING PROTEIN 16"/>
    <property type="match status" value="1"/>
</dbReference>
<gene>
    <name evidence="5" type="ORF">PG986_000489</name>
</gene>
<reference evidence="5 6" key="1">
    <citation type="submission" date="2023-01" db="EMBL/GenBank/DDBJ databases">
        <title>Analysis of 21 Apiospora genomes using comparative genomics revels a genus with tremendous synthesis potential of carbohydrate active enzymes and secondary metabolites.</title>
        <authorList>
            <person name="Sorensen T."/>
        </authorList>
    </citation>
    <scope>NUCLEOTIDE SEQUENCE [LARGE SCALE GENOMIC DNA]</scope>
    <source>
        <strain evidence="5 6">CBS 24483</strain>
    </source>
</reference>
<evidence type="ECO:0000256" key="3">
    <source>
        <dbReference type="PROSITE-ProRule" id="PRU00023"/>
    </source>
</evidence>
<keyword evidence="6" id="KW-1185">Reference proteome</keyword>
<evidence type="ECO:0000256" key="2">
    <source>
        <dbReference type="ARBA" id="ARBA00023043"/>
    </source>
</evidence>
<evidence type="ECO:0000256" key="4">
    <source>
        <dbReference type="SAM" id="MobiDB-lite"/>
    </source>
</evidence>
<dbReference type="RefSeq" id="XP_066705604.1">
    <property type="nucleotide sequence ID" value="XM_066836711.1"/>
</dbReference>
<dbReference type="PROSITE" id="PS50297">
    <property type="entry name" value="ANK_REP_REGION"/>
    <property type="match status" value="1"/>
</dbReference>
<organism evidence="5 6">
    <name type="scientific">Apiospora aurea</name>
    <dbReference type="NCBI Taxonomy" id="335848"/>
    <lineage>
        <taxon>Eukaryota</taxon>
        <taxon>Fungi</taxon>
        <taxon>Dikarya</taxon>
        <taxon>Ascomycota</taxon>
        <taxon>Pezizomycotina</taxon>
        <taxon>Sordariomycetes</taxon>
        <taxon>Xylariomycetidae</taxon>
        <taxon>Amphisphaeriales</taxon>
        <taxon>Apiosporaceae</taxon>
        <taxon>Apiospora</taxon>
    </lineage>
</organism>
<evidence type="ECO:0000256" key="1">
    <source>
        <dbReference type="ARBA" id="ARBA00022737"/>
    </source>
</evidence>
<name>A0ABR1QUM3_9PEZI</name>
<dbReference type="Proteomes" id="UP001391051">
    <property type="component" value="Unassembled WGS sequence"/>
</dbReference>
<feature type="region of interest" description="Disordered" evidence="4">
    <location>
        <begin position="277"/>
        <end position="322"/>
    </location>
</feature>
<dbReference type="SUPFAM" id="SSF48403">
    <property type="entry name" value="Ankyrin repeat"/>
    <property type="match status" value="1"/>
</dbReference>
<proteinExistence type="predicted"/>
<keyword evidence="2 3" id="KW-0040">ANK repeat</keyword>
<comment type="caution">
    <text evidence="5">The sequence shown here is derived from an EMBL/GenBank/DDBJ whole genome shotgun (WGS) entry which is preliminary data.</text>
</comment>
<dbReference type="InterPro" id="IPR036770">
    <property type="entry name" value="Ankyrin_rpt-contain_sf"/>
</dbReference>
<sequence length="322" mass="35062">MSSQKERDTALRIACSNTLPRIAAHHLAKGDPNSVSPFGLGALRVALMRRPLSSIVHGSQRFIAESDVYSILRLLLDYGAAVALPTQTTRAHIGGPQCWKPMQCDHSGQPGLHLVAASGFPMCARLLPDNGANHRHKNAGGYTALYRALCPANREVADILLACSSEANPVVKFPQGVTTLHIACRFAYTDMVNAILLRGADVNVVDSYGNTHLHEALCQMGPGRTADVVETLRLLAQHGANPDINPRVPAPRQKAETHPFPAVREMFVLDKPKPSRIRPLTASTEIRDPLRSKSSKNDRGGPKLVDRQTPTMWAEPKTEHVI</sequence>
<dbReference type="PANTHER" id="PTHR24173">
    <property type="entry name" value="ANKYRIN REPEAT CONTAINING"/>
    <property type="match status" value="1"/>
</dbReference>
<dbReference type="Gene3D" id="1.25.40.20">
    <property type="entry name" value="Ankyrin repeat-containing domain"/>
    <property type="match status" value="1"/>
</dbReference>